<dbReference type="Proteomes" id="UP000231279">
    <property type="component" value="Unassembled WGS sequence"/>
</dbReference>
<gene>
    <name evidence="2" type="ORF">CDL12_01900</name>
</gene>
<keyword evidence="3" id="KW-1185">Reference proteome</keyword>
<name>A0A2G9I6G7_9LAMI</name>
<sequence length="135" mass="15703">MKHAIEIYMHLNELYSVQTLFEHYNTSKELFRARMVEESSVHEYGLKIISLMEKLRKLDVVMDNDISFDQFAMNFNMSKLDVTVNELVNILVTSESPMKKDKTTMIAATSKVHKGKRGKKKKKSSFSKEKQVPKL</sequence>
<dbReference type="OrthoDB" id="904370at2759"/>
<dbReference type="AlphaFoldDB" id="A0A2G9I6G7"/>
<feature type="compositionally biased region" description="Basic and acidic residues" evidence="1">
    <location>
        <begin position="126"/>
        <end position="135"/>
    </location>
</feature>
<comment type="caution">
    <text evidence="2">The sequence shown here is derived from an EMBL/GenBank/DDBJ whole genome shotgun (WGS) entry which is preliminary data.</text>
</comment>
<reference evidence="3" key="1">
    <citation type="journal article" date="2018" name="Gigascience">
        <title>Genome assembly of the Pink Ipe (Handroanthus impetiginosus, Bignoniaceae), a highly valued, ecologically keystone Neotropical timber forest tree.</title>
        <authorList>
            <person name="Silva-Junior O.B."/>
            <person name="Grattapaglia D."/>
            <person name="Novaes E."/>
            <person name="Collevatti R.G."/>
        </authorList>
    </citation>
    <scope>NUCLEOTIDE SEQUENCE [LARGE SCALE GENOMIC DNA]</scope>
    <source>
        <strain evidence="3">cv. UFG-1</strain>
    </source>
</reference>
<evidence type="ECO:0000256" key="1">
    <source>
        <dbReference type="SAM" id="MobiDB-lite"/>
    </source>
</evidence>
<feature type="region of interest" description="Disordered" evidence="1">
    <location>
        <begin position="102"/>
        <end position="135"/>
    </location>
</feature>
<evidence type="ECO:0000313" key="2">
    <source>
        <dbReference type="EMBL" id="PIN25355.1"/>
    </source>
</evidence>
<organism evidence="2 3">
    <name type="scientific">Handroanthus impetiginosus</name>
    <dbReference type="NCBI Taxonomy" id="429701"/>
    <lineage>
        <taxon>Eukaryota</taxon>
        <taxon>Viridiplantae</taxon>
        <taxon>Streptophyta</taxon>
        <taxon>Embryophyta</taxon>
        <taxon>Tracheophyta</taxon>
        <taxon>Spermatophyta</taxon>
        <taxon>Magnoliopsida</taxon>
        <taxon>eudicotyledons</taxon>
        <taxon>Gunneridae</taxon>
        <taxon>Pentapetalae</taxon>
        <taxon>asterids</taxon>
        <taxon>lamiids</taxon>
        <taxon>Lamiales</taxon>
        <taxon>Bignoniaceae</taxon>
        <taxon>Crescentiina</taxon>
        <taxon>Tabebuia alliance</taxon>
        <taxon>Handroanthus</taxon>
    </lineage>
</organism>
<evidence type="ECO:0000313" key="3">
    <source>
        <dbReference type="Proteomes" id="UP000231279"/>
    </source>
</evidence>
<feature type="compositionally biased region" description="Basic residues" evidence="1">
    <location>
        <begin position="111"/>
        <end position="125"/>
    </location>
</feature>
<dbReference type="EMBL" id="NKXS01000257">
    <property type="protein sequence ID" value="PIN25355.1"/>
    <property type="molecule type" value="Genomic_DNA"/>
</dbReference>
<proteinExistence type="predicted"/>
<protein>
    <submittedName>
        <fullName evidence="2">Uncharacterized protein</fullName>
    </submittedName>
</protein>
<accession>A0A2G9I6G7</accession>